<proteinExistence type="predicted"/>
<organism evidence="1 2">
    <name type="scientific">Pyropia yezoensis</name>
    <name type="common">Susabi-nori</name>
    <name type="synonym">Porphyra yezoensis</name>
    <dbReference type="NCBI Taxonomy" id="2788"/>
    <lineage>
        <taxon>Eukaryota</taxon>
        <taxon>Rhodophyta</taxon>
        <taxon>Bangiophyceae</taxon>
        <taxon>Bangiales</taxon>
        <taxon>Bangiaceae</taxon>
        <taxon>Pyropia</taxon>
    </lineage>
</organism>
<sequence length="293" mass="28656">MGDGADSESSGDATDADDDDEDDAAAGEGHGGDDSDVTPEEVLRLEHAVVIKAALLRRQPAASYAATTRAGQPEASSSGSREAKARTSLATALAAVSRGGGSGQRCHGGGGGVDAAAVVPGTNAPVAAAGDVLAAVVADAVADAASCVEGTDAADDALFLAARARRASSLVASTAQGLSRKLVEVDTPRPSPTAGRGAAGGPLARQCSACKSYGHTARAAACRAKRLCAGNADAYNRGGDPTTTDPFASRATVTHTVTVPVALVLAALVGEEEGSDPQAPPPGGGQGGGHPRD</sequence>
<protein>
    <submittedName>
        <fullName evidence="1">Uncharacterized protein</fullName>
    </submittedName>
</protein>
<name>A0ACC3C3M3_PYRYE</name>
<dbReference type="EMBL" id="CM020619">
    <property type="protein sequence ID" value="KAK1864757.1"/>
    <property type="molecule type" value="Genomic_DNA"/>
</dbReference>
<dbReference type="Proteomes" id="UP000798662">
    <property type="component" value="Chromosome 2"/>
</dbReference>
<keyword evidence="2" id="KW-1185">Reference proteome</keyword>
<reference evidence="1" key="1">
    <citation type="submission" date="2019-11" db="EMBL/GenBank/DDBJ databases">
        <title>Nori genome reveals adaptations in red seaweeds to the harsh intertidal environment.</title>
        <authorList>
            <person name="Wang D."/>
            <person name="Mao Y."/>
        </authorList>
    </citation>
    <scope>NUCLEOTIDE SEQUENCE</scope>
    <source>
        <tissue evidence="1">Gametophyte</tissue>
    </source>
</reference>
<evidence type="ECO:0000313" key="2">
    <source>
        <dbReference type="Proteomes" id="UP000798662"/>
    </source>
</evidence>
<gene>
    <name evidence="1" type="ORF">I4F81_007300</name>
</gene>
<evidence type="ECO:0000313" key="1">
    <source>
        <dbReference type="EMBL" id="KAK1864757.1"/>
    </source>
</evidence>
<comment type="caution">
    <text evidence="1">The sequence shown here is derived from an EMBL/GenBank/DDBJ whole genome shotgun (WGS) entry which is preliminary data.</text>
</comment>
<accession>A0ACC3C3M3</accession>